<evidence type="ECO:0000313" key="3">
    <source>
        <dbReference type="EMBL" id="MEM5535268.1"/>
    </source>
</evidence>
<evidence type="ECO:0000259" key="2">
    <source>
        <dbReference type="Pfam" id="PF14358"/>
    </source>
</evidence>
<dbReference type="InterPro" id="IPR025517">
    <property type="entry name" value="DUF4405"/>
</dbReference>
<protein>
    <submittedName>
        <fullName evidence="3">DUF4405 domain-containing protein</fullName>
    </submittedName>
</protein>
<evidence type="ECO:0000256" key="1">
    <source>
        <dbReference type="SAM" id="Phobius"/>
    </source>
</evidence>
<keyword evidence="1" id="KW-0472">Membrane</keyword>
<keyword evidence="4" id="KW-1185">Reference proteome</keyword>
<feature type="domain" description="Flavinylation-associated cytochrome" evidence="2">
    <location>
        <begin position="10"/>
        <end position="59"/>
    </location>
</feature>
<keyword evidence="1" id="KW-0812">Transmembrane</keyword>
<accession>A0ABU9TNG7</accession>
<name>A0ABU9TNG7_9GAMM</name>
<gene>
    <name evidence="3" type="ORF">WNY58_02575</name>
</gene>
<feature type="transmembrane region" description="Helical" evidence="1">
    <location>
        <begin position="42"/>
        <end position="59"/>
    </location>
</feature>
<proteinExistence type="predicted"/>
<feature type="transmembrane region" description="Helical" evidence="1">
    <location>
        <begin position="71"/>
        <end position="89"/>
    </location>
</feature>
<dbReference type="Proteomes" id="UP001449225">
    <property type="component" value="Unassembled WGS sequence"/>
</dbReference>
<reference evidence="3 4" key="1">
    <citation type="submission" date="2024-03" db="EMBL/GenBank/DDBJ databases">
        <title>Community enrichment and isolation of bacterial strains for fucoidan degradation.</title>
        <authorList>
            <person name="Sichert A."/>
        </authorList>
    </citation>
    <scope>NUCLEOTIDE SEQUENCE [LARGE SCALE GENOMIC DNA]</scope>
    <source>
        <strain evidence="3 4">AS76</strain>
    </source>
</reference>
<dbReference type="Pfam" id="PF14358">
    <property type="entry name" value="DUF4405"/>
    <property type="match status" value="1"/>
</dbReference>
<dbReference type="EMBL" id="JBBMRA010000001">
    <property type="protein sequence ID" value="MEM5535268.1"/>
    <property type="molecule type" value="Genomic_DNA"/>
</dbReference>
<dbReference type="RefSeq" id="WP_342853622.1">
    <property type="nucleotide sequence ID" value="NZ_JBBMRA010000001.1"/>
</dbReference>
<evidence type="ECO:0000313" key="4">
    <source>
        <dbReference type="Proteomes" id="UP001449225"/>
    </source>
</evidence>
<comment type="caution">
    <text evidence="3">The sequence shown here is derived from an EMBL/GenBank/DDBJ whole genome shotgun (WGS) entry which is preliminary data.</text>
</comment>
<organism evidence="3 4">
    <name type="scientific">Neptuniibacter pectenicola</name>
    <dbReference type="NCBI Taxonomy" id="1806669"/>
    <lineage>
        <taxon>Bacteria</taxon>
        <taxon>Pseudomonadati</taxon>
        <taxon>Pseudomonadota</taxon>
        <taxon>Gammaproteobacteria</taxon>
        <taxon>Oceanospirillales</taxon>
        <taxon>Oceanospirillaceae</taxon>
        <taxon>Neptuniibacter</taxon>
    </lineage>
</organism>
<feature type="transmembrane region" description="Helical" evidence="1">
    <location>
        <begin position="12"/>
        <end position="30"/>
    </location>
</feature>
<keyword evidence="1" id="KW-1133">Transmembrane helix</keyword>
<sequence length="164" mass="18521">MKYNHRNFSTPMIMASGLVITVSGIMMFFHLEKDLVKLMHEWIGLVMAVGVLLHIQFHWRAFKRYFTKKSGIAVIIGILLASSAIALTAPDKKAQPTKQLVEHYSDKSLEQIAAFENRTIEQLLVDLEIAHYSVSSVELSLNDIAHENHASPFEVIDAVINPDY</sequence>